<dbReference type="InterPro" id="IPR001451">
    <property type="entry name" value="Hexapep"/>
</dbReference>
<dbReference type="InterPro" id="IPR011004">
    <property type="entry name" value="Trimer_LpxA-like_sf"/>
</dbReference>
<dbReference type="RefSeq" id="WP_187711693.1">
    <property type="nucleotide sequence ID" value="NZ_CP060820.1"/>
</dbReference>
<keyword evidence="3 6" id="KW-0808">Transferase</keyword>
<dbReference type="NCBIfam" id="NF003657">
    <property type="entry name" value="PRK05289.1"/>
    <property type="match status" value="1"/>
</dbReference>
<keyword evidence="4 6" id="KW-0443">Lipid metabolism</keyword>
<comment type="pathway">
    <text evidence="6">Glycolipid biosynthesis; lipid IV(A) biosynthesis; lipid IV(A) from (3R)-3-hydroxytetradecanoyl-[acyl-carrier-protein] and UDP-N-acetyl-alpha-D-glucosamine: step 1/6.</text>
</comment>
<dbReference type="InterPro" id="IPR029098">
    <property type="entry name" value="Acetyltransf_C"/>
</dbReference>
<dbReference type="Gene3D" id="2.160.10.10">
    <property type="entry name" value="Hexapeptide repeat proteins"/>
    <property type="match status" value="1"/>
</dbReference>
<proteinExistence type="inferred from homology"/>
<dbReference type="UniPathway" id="UPA00359">
    <property type="reaction ID" value="UER00477"/>
</dbReference>
<keyword evidence="6" id="KW-0677">Repeat</keyword>
<dbReference type="KEGG" id="lsx:H8B22_12255"/>
<sequence length="265" mass="28119">MTSATPAPVIHPSAVVEAGAKLGAGVQVGAFCYIGNDVEVGDGTSFGPHCSVQGPTRIGRDNRFHGHCAIGGEPQDKKYAGERVELSIGDRNVFREFCTVNRGTGGGGNSTSVGDDNWFLAYTHVAHDCHVGNHCVFSNNATLAGHVTVGDHVILSGFAGIHQFCRIGSHAFVGMGAFVNGDVPPFLMVAQEGYGKPRGINSEGLKRRGFDSERIGAIKRAYRALYMSGASLEEARARLADIANDSADVRAFLDFIESGERPLLR</sequence>
<dbReference type="GO" id="GO:0009245">
    <property type="term" value="P:lipid A biosynthetic process"/>
    <property type="evidence" value="ECO:0007669"/>
    <property type="project" value="UniProtKB-UniRule"/>
</dbReference>
<organism evidence="8 9">
    <name type="scientific">Agrilutibacter terrestris</name>
    <dbReference type="NCBI Taxonomy" id="2865112"/>
    <lineage>
        <taxon>Bacteria</taxon>
        <taxon>Pseudomonadati</taxon>
        <taxon>Pseudomonadota</taxon>
        <taxon>Gammaproteobacteria</taxon>
        <taxon>Lysobacterales</taxon>
        <taxon>Lysobacteraceae</taxon>
        <taxon>Agrilutibacter</taxon>
    </lineage>
</organism>
<keyword evidence="5 6" id="KW-0012">Acyltransferase</keyword>
<keyword evidence="6" id="KW-0963">Cytoplasm</keyword>
<evidence type="ECO:0000259" key="7">
    <source>
        <dbReference type="Pfam" id="PF13720"/>
    </source>
</evidence>
<evidence type="ECO:0000256" key="4">
    <source>
        <dbReference type="ARBA" id="ARBA00023098"/>
    </source>
</evidence>
<comment type="catalytic activity">
    <reaction evidence="6">
        <text>a (3R)-hydroxyacyl-[ACP] + UDP-N-acetyl-alpha-D-glucosamine = a UDP-3-O-[(3R)-3-hydroxyacyl]-N-acetyl-alpha-D-glucosamine + holo-[ACP]</text>
        <dbReference type="Rhea" id="RHEA:67812"/>
        <dbReference type="Rhea" id="RHEA-COMP:9685"/>
        <dbReference type="Rhea" id="RHEA-COMP:9945"/>
        <dbReference type="ChEBI" id="CHEBI:57705"/>
        <dbReference type="ChEBI" id="CHEBI:64479"/>
        <dbReference type="ChEBI" id="CHEBI:78827"/>
        <dbReference type="ChEBI" id="CHEBI:173225"/>
        <dbReference type="EC" id="2.3.1.129"/>
    </reaction>
</comment>
<dbReference type="Pfam" id="PF13720">
    <property type="entry name" value="Acetyltransf_11"/>
    <property type="match status" value="1"/>
</dbReference>
<dbReference type="Gene3D" id="1.20.1180.10">
    <property type="entry name" value="Udp N-acetylglucosamine O-acyltransferase, C-terminal domain"/>
    <property type="match status" value="1"/>
</dbReference>
<dbReference type="PIRSF" id="PIRSF000456">
    <property type="entry name" value="UDP-GlcNAc_acltr"/>
    <property type="match status" value="1"/>
</dbReference>
<keyword evidence="9" id="KW-1185">Reference proteome</keyword>
<evidence type="ECO:0000313" key="9">
    <source>
        <dbReference type="Proteomes" id="UP000516018"/>
    </source>
</evidence>
<keyword evidence="2 6" id="KW-0441">Lipid A biosynthesis</keyword>
<dbReference type="Proteomes" id="UP000516018">
    <property type="component" value="Chromosome"/>
</dbReference>
<comment type="subunit">
    <text evidence="6">Homotrimer.</text>
</comment>
<dbReference type="Pfam" id="PF00132">
    <property type="entry name" value="Hexapep"/>
    <property type="match status" value="1"/>
</dbReference>
<dbReference type="SUPFAM" id="SSF51161">
    <property type="entry name" value="Trimeric LpxA-like enzymes"/>
    <property type="match status" value="1"/>
</dbReference>
<dbReference type="PANTHER" id="PTHR43480">
    <property type="entry name" value="ACYL-[ACYL-CARRIER-PROTEIN]--UDP-N-ACETYLGLUCOSAMINE O-ACYLTRANSFERASE"/>
    <property type="match status" value="1"/>
</dbReference>
<dbReference type="AlphaFoldDB" id="A0A7H0FW35"/>
<dbReference type="HAMAP" id="MF_00387">
    <property type="entry name" value="LpxA"/>
    <property type="match status" value="1"/>
</dbReference>
<gene>
    <name evidence="6 8" type="primary">lpxA</name>
    <name evidence="8" type="ORF">H8B22_12255</name>
</gene>
<protein>
    <recommendedName>
        <fullName evidence="6">Acyl-[acyl-carrier-protein]--UDP-N-acetylglucosamine O-acyltransferase</fullName>
        <shortName evidence="6">UDP-N-acetylglucosamine acyltransferase</shortName>
        <ecNumber evidence="6">2.3.1.129</ecNumber>
    </recommendedName>
</protein>
<evidence type="ECO:0000256" key="1">
    <source>
        <dbReference type="ARBA" id="ARBA00022516"/>
    </source>
</evidence>
<dbReference type="EC" id="2.3.1.129" evidence="6"/>
<evidence type="ECO:0000313" key="8">
    <source>
        <dbReference type="EMBL" id="QNP40251.1"/>
    </source>
</evidence>
<dbReference type="EMBL" id="CP060820">
    <property type="protein sequence ID" value="QNP40251.1"/>
    <property type="molecule type" value="Genomic_DNA"/>
</dbReference>
<comment type="similarity">
    <text evidence="6">Belongs to the transferase hexapeptide repeat family. LpxA subfamily.</text>
</comment>
<comment type="function">
    <text evidence="6">Involved in the biosynthesis of lipid A, a phosphorylated glycolipid that anchors the lipopolysaccharide to the outer membrane of the cell.</text>
</comment>
<dbReference type="InterPro" id="IPR037157">
    <property type="entry name" value="Acetyltransf_C_sf"/>
</dbReference>
<dbReference type="InterPro" id="IPR010137">
    <property type="entry name" value="Lipid_A_LpxA"/>
</dbReference>
<dbReference type="GO" id="GO:0008780">
    <property type="term" value="F:acyl-[acyl-carrier-protein]-UDP-N-acetylglucosamine O-acyltransferase activity"/>
    <property type="evidence" value="ECO:0007669"/>
    <property type="project" value="UniProtKB-UniRule"/>
</dbReference>
<comment type="subcellular location">
    <subcellularLocation>
        <location evidence="6">Cytoplasm</location>
    </subcellularLocation>
</comment>
<accession>A0A7H0FW35</accession>
<evidence type="ECO:0000256" key="3">
    <source>
        <dbReference type="ARBA" id="ARBA00022679"/>
    </source>
</evidence>
<feature type="domain" description="UDP N-acetylglucosamine O-acyltransferase C-terminal" evidence="7">
    <location>
        <begin position="182"/>
        <end position="262"/>
    </location>
</feature>
<evidence type="ECO:0000256" key="6">
    <source>
        <dbReference type="HAMAP-Rule" id="MF_00387"/>
    </source>
</evidence>
<keyword evidence="1 6" id="KW-0444">Lipid biosynthesis</keyword>
<reference evidence="8 9" key="1">
    <citation type="submission" date="2020-08" db="EMBL/GenBank/DDBJ databases">
        <title>Lysobacter sp. II4 sp. nov., isolated from soil.</title>
        <authorList>
            <person name="Woo C.Y."/>
            <person name="Kim J."/>
        </authorList>
    </citation>
    <scope>NUCLEOTIDE SEQUENCE [LARGE SCALE GENOMIC DNA]</scope>
    <source>
        <strain evidence="8 9">II4</strain>
    </source>
</reference>
<dbReference type="NCBIfam" id="TIGR01852">
    <property type="entry name" value="lipid_A_lpxA"/>
    <property type="match status" value="1"/>
</dbReference>
<evidence type="ECO:0000256" key="5">
    <source>
        <dbReference type="ARBA" id="ARBA00023315"/>
    </source>
</evidence>
<dbReference type="GO" id="GO:0016020">
    <property type="term" value="C:membrane"/>
    <property type="evidence" value="ECO:0007669"/>
    <property type="project" value="GOC"/>
</dbReference>
<dbReference type="CDD" id="cd03351">
    <property type="entry name" value="LbH_UDP-GlcNAc_AT"/>
    <property type="match status" value="1"/>
</dbReference>
<name>A0A7H0FW35_9GAMM</name>
<evidence type="ECO:0000256" key="2">
    <source>
        <dbReference type="ARBA" id="ARBA00022556"/>
    </source>
</evidence>
<dbReference type="PANTHER" id="PTHR43480:SF1">
    <property type="entry name" value="ACYL-[ACYL-CARRIER-PROTEIN]--UDP-N-ACETYLGLUCOSAMINE O-ACYLTRANSFERASE, MITOCHONDRIAL-RELATED"/>
    <property type="match status" value="1"/>
</dbReference>
<dbReference type="GO" id="GO:0005737">
    <property type="term" value="C:cytoplasm"/>
    <property type="evidence" value="ECO:0007669"/>
    <property type="project" value="UniProtKB-SubCell"/>
</dbReference>